<dbReference type="SUPFAM" id="SSF56300">
    <property type="entry name" value="Metallo-dependent phosphatases"/>
    <property type="match status" value="1"/>
</dbReference>
<dbReference type="InterPro" id="IPR050341">
    <property type="entry name" value="PP1_catalytic_subunit"/>
</dbReference>
<feature type="non-terminal residue" evidence="4">
    <location>
        <position position="1"/>
    </location>
</feature>
<evidence type="ECO:0000256" key="1">
    <source>
        <dbReference type="RuleBase" id="RU004273"/>
    </source>
</evidence>
<proteinExistence type="inferred from homology"/>
<dbReference type="PANTHER" id="PTHR11668:SF491">
    <property type="entry name" value="SERINE_THREONINE-PROTEIN PHOSPHATASE"/>
    <property type="match status" value="1"/>
</dbReference>
<dbReference type="Proteomes" id="UP001432322">
    <property type="component" value="Unassembled WGS sequence"/>
</dbReference>
<organism evidence="4 5">
    <name type="scientific">Pristionchus fissidentatus</name>
    <dbReference type="NCBI Taxonomy" id="1538716"/>
    <lineage>
        <taxon>Eukaryota</taxon>
        <taxon>Metazoa</taxon>
        <taxon>Ecdysozoa</taxon>
        <taxon>Nematoda</taxon>
        <taxon>Chromadorea</taxon>
        <taxon>Rhabditida</taxon>
        <taxon>Rhabditina</taxon>
        <taxon>Diplogasteromorpha</taxon>
        <taxon>Diplogasteroidea</taxon>
        <taxon>Neodiplogasteridae</taxon>
        <taxon>Pristionchus</taxon>
    </lineage>
</organism>
<evidence type="ECO:0000313" key="5">
    <source>
        <dbReference type="Proteomes" id="UP001432322"/>
    </source>
</evidence>
<evidence type="ECO:0000313" key="4">
    <source>
        <dbReference type="EMBL" id="GMT17818.1"/>
    </source>
</evidence>
<keyword evidence="5" id="KW-1185">Reference proteome</keyword>
<protein>
    <recommendedName>
        <fullName evidence="1">Serine/threonine-protein phosphatase</fullName>
        <ecNumber evidence="1">3.1.3.16</ecNumber>
    </recommendedName>
</protein>
<dbReference type="GO" id="GO:0005737">
    <property type="term" value="C:cytoplasm"/>
    <property type="evidence" value="ECO:0007669"/>
    <property type="project" value="TreeGrafter"/>
</dbReference>
<evidence type="ECO:0000259" key="3">
    <source>
        <dbReference type="PROSITE" id="PS00125"/>
    </source>
</evidence>
<dbReference type="PRINTS" id="PR00114">
    <property type="entry name" value="STPHPHTASE"/>
</dbReference>
<comment type="catalytic activity">
    <reaction evidence="1">
        <text>O-phospho-L-threonyl-[protein] + H2O = L-threonyl-[protein] + phosphate</text>
        <dbReference type="Rhea" id="RHEA:47004"/>
        <dbReference type="Rhea" id="RHEA-COMP:11060"/>
        <dbReference type="Rhea" id="RHEA-COMP:11605"/>
        <dbReference type="ChEBI" id="CHEBI:15377"/>
        <dbReference type="ChEBI" id="CHEBI:30013"/>
        <dbReference type="ChEBI" id="CHEBI:43474"/>
        <dbReference type="ChEBI" id="CHEBI:61977"/>
        <dbReference type="EC" id="3.1.3.16"/>
    </reaction>
</comment>
<dbReference type="AlphaFoldDB" id="A0AAV5VHT1"/>
<dbReference type="Gene3D" id="3.60.21.10">
    <property type="match status" value="1"/>
</dbReference>
<dbReference type="Pfam" id="PF00149">
    <property type="entry name" value="Metallophos"/>
    <property type="match status" value="1"/>
</dbReference>
<feature type="non-terminal residue" evidence="4">
    <location>
        <position position="205"/>
    </location>
</feature>
<dbReference type="InterPro" id="IPR004843">
    <property type="entry name" value="Calcineurin-like_PHP"/>
</dbReference>
<name>A0AAV5VHT1_9BILA</name>
<dbReference type="InterPro" id="IPR006186">
    <property type="entry name" value="Ser/Thr-sp_prot-phosphatase"/>
</dbReference>
<reference evidence="4" key="1">
    <citation type="submission" date="2023-10" db="EMBL/GenBank/DDBJ databases">
        <title>Genome assembly of Pristionchus species.</title>
        <authorList>
            <person name="Yoshida K."/>
            <person name="Sommer R.J."/>
        </authorList>
    </citation>
    <scope>NUCLEOTIDE SEQUENCE</scope>
    <source>
        <strain evidence="4">RS5133</strain>
    </source>
</reference>
<gene>
    <name evidence="4" type="ORF">PFISCL1PPCAC_9115</name>
</gene>
<dbReference type="GO" id="GO:0004722">
    <property type="term" value="F:protein serine/threonine phosphatase activity"/>
    <property type="evidence" value="ECO:0007669"/>
    <property type="project" value="UniProtKB-EC"/>
</dbReference>
<comment type="similarity">
    <text evidence="1">Belongs to the PPP phosphatase family.</text>
</comment>
<feature type="compositionally biased region" description="Basic and acidic residues" evidence="2">
    <location>
        <begin position="8"/>
        <end position="21"/>
    </location>
</feature>
<accession>A0AAV5VHT1</accession>
<keyword evidence="1" id="KW-0378">Hydrolase</keyword>
<comment type="caution">
    <text evidence="4">The sequence shown here is derived from an EMBL/GenBank/DDBJ whole genome shotgun (WGS) entry which is preliminary data.</text>
</comment>
<feature type="domain" description="Serine/threonine specific protein phosphatases" evidence="3">
    <location>
        <begin position="171"/>
        <end position="176"/>
    </location>
</feature>
<dbReference type="PROSITE" id="PS00125">
    <property type="entry name" value="SER_THR_PHOSPHATASE"/>
    <property type="match status" value="1"/>
</dbReference>
<dbReference type="PANTHER" id="PTHR11668">
    <property type="entry name" value="SERINE/THREONINE PROTEIN PHOSPHATASE"/>
    <property type="match status" value="1"/>
</dbReference>
<dbReference type="EMBL" id="BTSY01000003">
    <property type="protein sequence ID" value="GMT17818.1"/>
    <property type="molecule type" value="Genomic_DNA"/>
</dbReference>
<dbReference type="EC" id="3.1.3.16" evidence="1"/>
<dbReference type="SMART" id="SM00156">
    <property type="entry name" value="PP2Ac"/>
    <property type="match status" value="1"/>
</dbReference>
<feature type="region of interest" description="Disordered" evidence="2">
    <location>
        <begin position="1"/>
        <end position="48"/>
    </location>
</feature>
<dbReference type="GO" id="GO:0005634">
    <property type="term" value="C:nucleus"/>
    <property type="evidence" value="ECO:0007669"/>
    <property type="project" value="TreeGrafter"/>
</dbReference>
<dbReference type="InterPro" id="IPR029052">
    <property type="entry name" value="Metallo-depent_PP-like"/>
</dbReference>
<evidence type="ECO:0000256" key="2">
    <source>
        <dbReference type="SAM" id="MobiDB-lite"/>
    </source>
</evidence>
<sequence length="205" mass="24389">QAVGTMRRSQDDTNPNRREYTEPEEMEEESRTTPNTPQQRNRKTKTAKYKDRKLDRFIQALSHERYAKQGHHYNFKFNDVLQILIWIKAVLMTEKPLVKCLFPCVVVGDIHGQFTDLFRLFSYFNDGETAGYLTQRYVFLGDYIDRGKQSLETIVFVFLLKIKFPKSIFLLRGNHESKPINRVYGFMNELVQRFDQDRGNDMFHM</sequence>